<comment type="caution">
    <text evidence="4">The sequence shown here is derived from an EMBL/GenBank/DDBJ whole genome shotgun (WGS) entry which is preliminary data.</text>
</comment>
<accession>A0A9W5TYA7</accession>
<keyword evidence="1" id="KW-0378">Hydrolase</keyword>
<evidence type="ECO:0000259" key="3">
    <source>
        <dbReference type="Pfam" id="PF22888"/>
    </source>
</evidence>
<dbReference type="RefSeq" id="WP_088052647.1">
    <property type="nucleotide sequence ID" value="NZ_BMJD01000018.1"/>
</dbReference>
<dbReference type="Pfam" id="PF22888">
    <property type="entry name" value="FIMAH"/>
    <property type="match status" value="1"/>
</dbReference>
<proteinExistence type="predicted"/>
<dbReference type="GO" id="GO:0016787">
    <property type="term" value="F:hydrolase activity"/>
    <property type="evidence" value="ECO:0007669"/>
    <property type="project" value="UniProtKB-KW"/>
</dbReference>
<protein>
    <recommendedName>
        <fullName evidence="6">Serine hydrolase</fullName>
    </recommendedName>
</protein>
<dbReference type="InterPro" id="IPR050789">
    <property type="entry name" value="Diverse_Enzym_Activities"/>
</dbReference>
<feature type="domain" description="Beta-lactamase-related" evidence="2">
    <location>
        <begin position="60"/>
        <end position="393"/>
    </location>
</feature>
<dbReference type="PANTHER" id="PTHR43283">
    <property type="entry name" value="BETA-LACTAMASE-RELATED"/>
    <property type="match status" value="1"/>
</dbReference>
<dbReference type="InterPro" id="IPR001466">
    <property type="entry name" value="Beta-lactam-related"/>
</dbReference>
<dbReference type="PANTHER" id="PTHR43283:SF11">
    <property type="entry name" value="BETA-LACTAMASE-RELATED DOMAIN-CONTAINING PROTEIN"/>
    <property type="match status" value="1"/>
</dbReference>
<organism evidence="4 5">
    <name type="scientific">Lentibacillus populi</name>
    <dbReference type="NCBI Taxonomy" id="1827502"/>
    <lineage>
        <taxon>Bacteria</taxon>
        <taxon>Bacillati</taxon>
        <taxon>Bacillota</taxon>
        <taxon>Bacilli</taxon>
        <taxon>Bacillales</taxon>
        <taxon>Bacillaceae</taxon>
        <taxon>Lentibacillus</taxon>
    </lineage>
</organism>
<dbReference type="InterPro" id="IPR054470">
    <property type="entry name" value="FIMAH_dom"/>
</dbReference>
<gene>
    <name evidence="4" type="ORF">GCM10011409_23770</name>
</gene>
<dbReference type="InterPro" id="IPR012338">
    <property type="entry name" value="Beta-lactam/transpept-like"/>
</dbReference>
<reference evidence="4" key="1">
    <citation type="journal article" date="2014" name="Int. J. Syst. Evol. Microbiol.">
        <title>Complete genome sequence of Corynebacterium casei LMG S-19264T (=DSM 44701T), isolated from a smear-ripened cheese.</title>
        <authorList>
            <consortium name="US DOE Joint Genome Institute (JGI-PGF)"/>
            <person name="Walter F."/>
            <person name="Albersmeier A."/>
            <person name="Kalinowski J."/>
            <person name="Ruckert C."/>
        </authorList>
    </citation>
    <scope>NUCLEOTIDE SEQUENCE</scope>
    <source>
        <strain evidence="4">CGMCC 1.15454</strain>
    </source>
</reference>
<keyword evidence="5" id="KW-1185">Reference proteome</keyword>
<dbReference type="Gene3D" id="3.40.710.10">
    <property type="entry name" value="DD-peptidase/beta-lactamase superfamily"/>
    <property type="match status" value="1"/>
</dbReference>
<dbReference type="Proteomes" id="UP000621492">
    <property type="component" value="Unassembled WGS sequence"/>
</dbReference>
<feature type="domain" description="FIMAH" evidence="3">
    <location>
        <begin position="411"/>
        <end position="489"/>
    </location>
</feature>
<reference evidence="4" key="2">
    <citation type="submission" date="2020-09" db="EMBL/GenBank/DDBJ databases">
        <authorList>
            <person name="Sun Q."/>
            <person name="Zhou Y."/>
        </authorList>
    </citation>
    <scope>NUCLEOTIDE SEQUENCE</scope>
    <source>
        <strain evidence="4">CGMCC 1.15454</strain>
    </source>
</reference>
<sequence length="494" mass="55461">MKKRMILVLYAFTLWFSVLMIQPQAGYAAANELPPGTAGSVEMLEQPLADLDEGINDAISEQVMPGAVVLIARNGKVVKHDAYGYAARYTDADFTEMDEPVKMQADTIFDMASISKLFTAVGVMQLWDQGLFKLDDPVSDYLPEYDTDEKGDITIKQLLTHTSGEKPGPSGNIYDMDGTREELLEYVMREPLQYEPGEEYVYSDINYITLGVLIERLSGNRQDVFIRENILEPLQMSDTMYNPPEELKPRIAATEFQPWTDRGLVWGSVHDEKAWALDGVAGHAGVFSSAEDMAIFAQMLLNEGSYQGQQIVSEGTFELMNKNWNEAYPGQNHGLGWDLNQDWYMDVLAEENTLGHTGYTGTSMVVSPKLKTIAILLTNRVHPTRDTVSTNPIRKTVAEKTASSIYAWNAATMKEQVASLKEKGDVSTDAARSLRLHLTAVSHYEETGQVEKVLKHLEGMKTMLEFQRISQLISEEAYHTLTSDTKYLMGKWRE</sequence>
<evidence type="ECO:0000313" key="4">
    <source>
        <dbReference type="EMBL" id="GGB45453.1"/>
    </source>
</evidence>
<dbReference type="Pfam" id="PF00144">
    <property type="entry name" value="Beta-lactamase"/>
    <property type="match status" value="1"/>
</dbReference>
<dbReference type="EMBL" id="BMJD01000018">
    <property type="protein sequence ID" value="GGB45453.1"/>
    <property type="molecule type" value="Genomic_DNA"/>
</dbReference>
<evidence type="ECO:0000259" key="2">
    <source>
        <dbReference type="Pfam" id="PF00144"/>
    </source>
</evidence>
<evidence type="ECO:0000256" key="1">
    <source>
        <dbReference type="ARBA" id="ARBA00022801"/>
    </source>
</evidence>
<evidence type="ECO:0008006" key="6">
    <source>
        <dbReference type="Google" id="ProtNLM"/>
    </source>
</evidence>
<evidence type="ECO:0000313" key="5">
    <source>
        <dbReference type="Proteomes" id="UP000621492"/>
    </source>
</evidence>
<dbReference type="AlphaFoldDB" id="A0A9W5TYA7"/>
<dbReference type="SUPFAM" id="SSF56601">
    <property type="entry name" value="beta-lactamase/transpeptidase-like"/>
    <property type="match status" value="1"/>
</dbReference>
<name>A0A9W5TYA7_9BACI</name>